<keyword evidence="10" id="KW-0645">Protease</keyword>
<keyword evidence="29" id="KW-1185">Reference proteome</keyword>
<comment type="catalytic activity">
    <reaction evidence="23">
        <text>Preferential cleavage: (Ac)2-L-Lys-D-Ala-|-D-Ala. Also transpeptidation of peptidyl-alanyl moieties that are N-acyl substituents of D-alanine.</text>
        <dbReference type="EC" id="3.4.16.4"/>
    </reaction>
</comment>
<evidence type="ECO:0000256" key="10">
    <source>
        <dbReference type="ARBA" id="ARBA00022670"/>
    </source>
</evidence>
<dbReference type="SUPFAM" id="SSF53955">
    <property type="entry name" value="Lysozyme-like"/>
    <property type="match status" value="1"/>
</dbReference>
<keyword evidence="19" id="KW-0472">Membrane</keyword>
<organism evidence="28 29">
    <name type="scientific">Congzhengia minquanensis</name>
    <dbReference type="NCBI Taxonomy" id="2763657"/>
    <lineage>
        <taxon>Bacteria</taxon>
        <taxon>Bacillati</taxon>
        <taxon>Bacillota</taxon>
        <taxon>Clostridia</taxon>
        <taxon>Eubacteriales</taxon>
        <taxon>Oscillospiraceae</taxon>
        <taxon>Congzhengia</taxon>
    </lineage>
</organism>
<keyword evidence="15" id="KW-0133">Cell shape</keyword>
<comment type="function">
    <text evidence="1">Cell wall formation. Synthesis of cross-linked peptidoglycan from the lipid intermediates. The enzyme has a penicillin-insensitive transglycosylase N-terminal domain (formation of linear glycan strands) and a penicillin-sensitive transpeptidase C-terminal domain (cross-linking of the peptide subunits).</text>
</comment>
<name>A0A926DQ99_9FIRM</name>
<dbReference type="Pfam" id="PF00912">
    <property type="entry name" value="Transgly"/>
    <property type="match status" value="1"/>
</dbReference>
<evidence type="ECO:0000256" key="11">
    <source>
        <dbReference type="ARBA" id="ARBA00022676"/>
    </source>
</evidence>
<evidence type="ECO:0000256" key="7">
    <source>
        <dbReference type="ARBA" id="ARBA00018638"/>
    </source>
</evidence>
<evidence type="ECO:0000256" key="21">
    <source>
        <dbReference type="ARBA" id="ARBA00023268"/>
    </source>
</evidence>
<evidence type="ECO:0000259" key="27">
    <source>
        <dbReference type="Pfam" id="PF00912"/>
    </source>
</evidence>
<gene>
    <name evidence="28" type="ORF">H8698_12790</name>
</gene>
<evidence type="ECO:0000313" key="29">
    <source>
        <dbReference type="Proteomes" id="UP000611762"/>
    </source>
</evidence>
<dbReference type="PANTHER" id="PTHR32282:SF33">
    <property type="entry name" value="PEPTIDOGLYCAN GLYCOSYLTRANSFERASE"/>
    <property type="match status" value="1"/>
</dbReference>
<dbReference type="InterPro" id="IPR036950">
    <property type="entry name" value="PBP_transglycosylase"/>
</dbReference>
<evidence type="ECO:0000256" key="8">
    <source>
        <dbReference type="ARBA" id="ARBA00022475"/>
    </source>
</evidence>
<evidence type="ECO:0000256" key="20">
    <source>
        <dbReference type="ARBA" id="ARBA00023251"/>
    </source>
</evidence>
<dbReference type="InterPro" id="IPR050396">
    <property type="entry name" value="Glycosyltr_51/Transpeptidase"/>
</dbReference>
<dbReference type="PANTHER" id="PTHR32282">
    <property type="entry name" value="BINDING PROTEIN TRANSPEPTIDASE, PUTATIVE-RELATED"/>
    <property type="match status" value="1"/>
</dbReference>
<evidence type="ECO:0000256" key="26">
    <source>
        <dbReference type="ARBA" id="ARBA00060592"/>
    </source>
</evidence>
<evidence type="ECO:0000256" key="18">
    <source>
        <dbReference type="ARBA" id="ARBA00022989"/>
    </source>
</evidence>
<keyword evidence="13" id="KW-0812">Transmembrane</keyword>
<comment type="pathway">
    <text evidence="26">Glycan biosynthesis.</text>
</comment>
<comment type="similarity">
    <text evidence="4">In the C-terminal section; belongs to the transpeptidase family.</text>
</comment>
<keyword evidence="9" id="KW-0121">Carboxypeptidase</keyword>
<protein>
    <recommendedName>
        <fullName evidence="7">Penicillin-binding protein 1A</fullName>
        <ecNumber evidence="24">2.4.99.28</ecNumber>
        <ecNumber evidence="6">3.4.16.4</ecNumber>
    </recommendedName>
</protein>
<evidence type="ECO:0000256" key="5">
    <source>
        <dbReference type="ARBA" id="ARBA00007739"/>
    </source>
</evidence>
<keyword evidence="20" id="KW-0046">Antibiotic resistance</keyword>
<evidence type="ECO:0000256" key="23">
    <source>
        <dbReference type="ARBA" id="ARBA00034000"/>
    </source>
</evidence>
<dbReference type="GO" id="GO:0008360">
    <property type="term" value="P:regulation of cell shape"/>
    <property type="evidence" value="ECO:0007669"/>
    <property type="project" value="UniProtKB-KW"/>
</dbReference>
<sequence length="233" mass="26530">MKKLLKRLILLLLLAIICAGAYFTAAGYVMYKKATQAISVVQKVKEVRTEDCYTTLDQIPDIYEDAVISVEDHRFYKHHGVDVIALGRALVKNIQTMEFSQGGSTITQQLAKNLFFTNEKKIERKAAELFVVYQLEKNYAKDVILELYINTVYYGDGYYCVKDAAKGYFNKEPAEMTDYESTMLAGIPNAPSVYAPTKNNDLAQKRQEHVLNRMVKCRAITKEQKQKILAEAD</sequence>
<evidence type="ECO:0000256" key="25">
    <source>
        <dbReference type="ARBA" id="ARBA00049902"/>
    </source>
</evidence>
<keyword evidence="8" id="KW-1003">Cell membrane</keyword>
<dbReference type="GO" id="GO:0046677">
    <property type="term" value="P:response to antibiotic"/>
    <property type="evidence" value="ECO:0007669"/>
    <property type="project" value="UniProtKB-KW"/>
</dbReference>
<evidence type="ECO:0000256" key="15">
    <source>
        <dbReference type="ARBA" id="ARBA00022960"/>
    </source>
</evidence>
<keyword evidence="11" id="KW-0328">Glycosyltransferase</keyword>
<accession>A0A926DQ99</accession>
<dbReference type="GO" id="GO:0009252">
    <property type="term" value="P:peptidoglycan biosynthetic process"/>
    <property type="evidence" value="ECO:0007669"/>
    <property type="project" value="UniProtKB-KW"/>
</dbReference>
<comment type="similarity">
    <text evidence="5">In the N-terminal section; belongs to the glycosyltransferase 51 family.</text>
</comment>
<evidence type="ECO:0000313" key="28">
    <source>
        <dbReference type="EMBL" id="MBC8541852.1"/>
    </source>
</evidence>
<dbReference type="EMBL" id="JACRSU010000006">
    <property type="protein sequence ID" value="MBC8541852.1"/>
    <property type="molecule type" value="Genomic_DNA"/>
</dbReference>
<dbReference type="InterPro" id="IPR001264">
    <property type="entry name" value="Glyco_trans_51"/>
</dbReference>
<evidence type="ECO:0000256" key="9">
    <source>
        <dbReference type="ARBA" id="ARBA00022645"/>
    </source>
</evidence>
<dbReference type="InterPro" id="IPR023346">
    <property type="entry name" value="Lysozyme-like_dom_sf"/>
</dbReference>
<dbReference type="GO" id="GO:0009002">
    <property type="term" value="F:serine-type D-Ala-D-Ala carboxypeptidase activity"/>
    <property type="evidence" value="ECO:0007669"/>
    <property type="project" value="UniProtKB-EC"/>
</dbReference>
<keyword evidence="21" id="KW-0511">Multifunctional enzyme</keyword>
<keyword evidence="16" id="KW-0735">Signal-anchor</keyword>
<comment type="catalytic activity">
    <reaction evidence="25">
        <text>[GlcNAc-(1-&gt;4)-Mur2Ac(oyl-L-Ala-gamma-D-Glu-L-Lys-D-Ala-D-Ala)](n)-di-trans,octa-cis-undecaprenyl diphosphate + beta-D-GlcNAc-(1-&gt;4)-Mur2Ac(oyl-L-Ala-gamma-D-Glu-L-Lys-D-Ala-D-Ala)-di-trans,octa-cis-undecaprenyl diphosphate = [GlcNAc-(1-&gt;4)-Mur2Ac(oyl-L-Ala-gamma-D-Glu-L-Lys-D-Ala-D-Ala)](n+1)-di-trans,octa-cis-undecaprenyl diphosphate + di-trans,octa-cis-undecaprenyl diphosphate + H(+)</text>
        <dbReference type="Rhea" id="RHEA:23708"/>
        <dbReference type="Rhea" id="RHEA-COMP:9602"/>
        <dbReference type="Rhea" id="RHEA-COMP:9603"/>
        <dbReference type="ChEBI" id="CHEBI:15378"/>
        <dbReference type="ChEBI" id="CHEBI:58405"/>
        <dbReference type="ChEBI" id="CHEBI:60033"/>
        <dbReference type="ChEBI" id="CHEBI:78435"/>
        <dbReference type="EC" id="2.4.99.28"/>
    </reaction>
</comment>
<proteinExistence type="inferred from homology"/>
<dbReference type="EC" id="3.4.16.4" evidence="6"/>
<comment type="pathway">
    <text evidence="3">Cell wall biogenesis; peptidoglycan biosynthesis.</text>
</comment>
<evidence type="ECO:0000256" key="19">
    <source>
        <dbReference type="ARBA" id="ARBA00023136"/>
    </source>
</evidence>
<keyword evidence="12" id="KW-0808">Transferase</keyword>
<dbReference type="GO" id="GO:0006508">
    <property type="term" value="P:proteolysis"/>
    <property type="evidence" value="ECO:0007669"/>
    <property type="project" value="UniProtKB-KW"/>
</dbReference>
<dbReference type="FunFam" id="1.10.3810.10:FF:000001">
    <property type="entry name" value="Penicillin-binding protein 1A"/>
    <property type="match status" value="1"/>
</dbReference>
<dbReference type="EC" id="2.4.99.28" evidence="24"/>
<evidence type="ECO:0000256" key="2">
    <source>
        <dbReference type="ARBA" id="ARBA00004401"/>
    </source>
</evidence>
<evidence type="ECO:0000256" key="24">
    <source>
        <dbReference type="ARBA" id="ARBA00044770"/>
    </source>
</evidence>
<dbReference type="RefSeq" id="WP_249313837.1">
    <property type="nucleotide sequence ID" value="NZ_JACRSU010000006.1"/>
</dbReference>
<evidence type="ECO:0000256" key="4">
    <source>
        <dbReference type="ARBA" id="ARBA00007090"/>
    </source>
</evidence>
<dbReference type="GO" id="GO:0071555">
    <property type="term" value="P:cell wall organization"/>
    <property type="evidence" value="ECO:0007669"/>
    <property type="project" value="UniProtKB-KW"/>
</dbReference>
<dbReference type="Proteomes" id="UP000611762">
    <property type="component" value="Unassembled WGS sequence"/>
</dbReference>
<feature type="domain" description="Glycosyl transferase family 51" evidence="27">
    <location>
        <begin position="47"/>
        <end position="214"/>
    </location>
</feature>
<comment type="caution">
    <text evidence="28">The sequence shown here is derived from an EMBL/GenBank/DDBJ whole genome shotgun (WGS) entry which is preliminary data.</text>
</comment>
<evidence type="ECO:0000256" key="3">
    <source>
        <dbReference type="ARBA" id="ARBA00004752"/>
    </source>
</evidence>
<evidence type="ECO:0000256" key="12">
    <source>
        <dbReference type="ARBA" id="ARBA00022679"/>
    </source>
</evidence>
<dbReference type="Gene3D" id="1.10.3810.10">
    <property type="entry name" value="Biosynthetic peptidoglycan transglycosylase-like"/>
    <property type="match status" value="1"/>
</dbReference>
<evidence type="ECO:0000256" key="6">
    <source>
        <dbReference type="ARBA" id="ARBA00012448"/>
    </source>
</evidence>
<keyword evidence="22" id="KW-0961">Cell wall biogenesis/degradation</keyword>
<dbReference type="GO" id="GO:0008955">
    <property type="term" value="F:peptidoglycan glycosyltransferase activity"/>
    <property type="evidence" value="ECO:0007669"/>
    <property type="project" value="UniProtKB-EC"/>
</dbReference>
<evidence type="ECO:0000256" key="17">
    <source>
        <dbReference type="ARBA" id="ARBA00022984"/>
    </source>
</evidence>
<evidence type="ECO:0000256" key="16">
    <source>
        <dbReference type="ARBA" id="ARBA00022968"/>
    </source>
</evidence>
<reference evidence="28" key="1">
    <citation type="submission" date="2020-08" db="EMBL/GenBank/DDBJ databases">
        <title>Genome public.</title>
        <authorList>
            <person name="Liu C."/>
            <person name="Sun Q."/>
        </authorList>
    </citation>
    <scope>NUCLEOTIDE SEQUENCE</scope>
    <source>
        <strain evidence="28">H8</strain>
    </source>
</reference>
<evidence type="ECO:0000256" key="1">
    <source>
        <dbReference type="ARBA" id="ARBA00002624"/>
    </source>
</evidence>
<keyword evidence="14" id="KW-0378">Hydrolase</keyword>
<evidence type="ECO:0000256" key="22">
    <source>
        <dbReference type="ARBA" id="ARBA00023316"/>
    </source>
</evidence>
<keyword evidence="18" id="KW-1133">Transmembrane helix</keyword>
<comment type="subcellular location">
    <subcellularLocation>
        <location evidence="2">Cell membrane</location>
        <topology evidence="2">Single-pass type II membrane protein</topology>
    </subcellularLocation>
</comment>
<dbReference type="AlphaFoldDB" id="A0A926DQ99"/>
<evidence type="ECO:0000256" key="14">
    <source>
        <dbReference type="ARBA" id="ARBA00022801"/>
    </source>
</evidence>
<dbReference type="GO" id="GO:0005886">
    <property type="term" value="C:plasma membrane"/>
    <property type="evidence" value="ECO:0007669"/>
    <property type="project" value="UniProtKB-SubCell"/>
</dbReference>
<keyword evidence="17" id="KW-0573">Peptidoglycan synthesis</keyword>
<evidence type="ECO:0000256" key="13">
    <source>
        <dbReference type="ARBA" id="ARBA00022692"/>
    </source>
</evidence>